<protein>
    <submittedName>
        <fullName evidence="3">F-box domain-containing protein</fullName>
    </submittedName>
</protein>
<dbReference type="Proteomes" id="UP001162098">
    <property type="component" value="Segment"/>
</dbReference>
<dbReference type="KEGG" id="vg:80543461"/>
<feature type="region of interest" description="Disordered" evidence="1">
    <location>
        <begin position="203"/>
        <end position="245"/>
    </location>
</feature>
<dbReference type="EMBL" id="MW018138">
    <property type="protein sequence ID" value="QPB44265.1"/>
    <property type="molecule type" value="Genomic_DNA"/>
</dbReference>
<dbReference type="PROSITE" id="PS50181">
    <property type="entry name" value="FBOX"/>
    <property type="match status" value="1"/>
</dbReference>
<accession>A0A7S7YEZ7</accession>
<evidence type="ECO:0000256" key="1">
    <source>
        <dbReference type="SAM" id="MobiDB-lite"/>
    </source>
</evidence>
<proteinExistence type="predicted"/>
<evidence type="ECO:0000313" key="4">
    <source>
        <dbReference type="Proteomes" id="UP001162098"/>
    </source>
</evidence>
<feature type="domain" description="F-box" evidence="2">
    <location>
        <begin position="37"/>
        <end position="78"/>
    </location>
</feature>
<keyword evidence="4" id="KW-1185">Reference proteome</keyword>
<evidence type="ECO:0000259" key="2">
    <source>
        <dbReference type="PROSITE" id="PS50181"/>
    </source>
</evidence>
<feature type="compositionally biased region" description="Acidic residues" evidence="1">
    <location>
        <begin position="224"/>
        <end position="233"/>
    </location>
</feature>
<dbReference type="SUPFAM" id="SSF81383">
    <property type="entry name" value="F-box domain"/>
    <property type="match status" value="1"/>
</dbReference>
<dbReference type="Gene3D" id="1.20.1280.50">
    <property type="match status" value="1"/>
</dbReference>
<name>A0A7S7YEZ7_9VIRU</name>
<feature type="region of interest" description="Disordered" evidence="1">
    <location>
        <begin position="1"/>
        <end position="23"/>
    </location>
</feature>
<organism evidence="3 4">
    <name type="scientific">Medusavirus stheno T3</name>
    <dbReference type="NCBI Taxonomy" id="3069717"/>
    <lineage>
        <taxon>Viruses</taxon>
        <taxon>Varidnaviria</taxon>
        <taxon>Bamfordvirae</taxon>
        <taxon>Nucleocytoviricota</taxon>
        <taxon>Megaviricetes</taxon>
        <taxon>Mamonoviridae</taxon>
        <taxon>Medusavirus</taxon>
        <taxon>Medusavirus sthenus</taxon>
    </lineage>
</organism>
<dbReference type="Pfam" id="PF12937">
    <property type="entry name" value="F-box-like"/>
    <property type="match status" value="1"/>
</dbReference>
<dbReference type="InterPro" id="IPR036047">
    <property type="entry name" value="F-box-like_dom_sf"/>
</dbReference>
<reference evidence="3 4" key="1">
    <citation type="submission" date="2020-09" db="EMBL/GenBank/DDBJ databases">
        <authorList>
            <person name="Zhang R."/>
            <person name="Garcia K."/>
            <person name="Ogata H."/>
        </authorList>
    </citation>
    <scope>NUCLEOTIDE SEQUENCE [LARGE SCALE GENOMIC DNA]</scope>
    <source>
        <strain evidence="4">stheno</strain>
    </source>
</reference>
<sequence>MATDIARSNRKRKMGDRASPATLAAPRKRRLRLDGCLPDELLMRIFQMMGPVAVGRTATLVCRRWADVAADQELWRRFARTAITTSRPRPDVDYRRLVIKHLVTRDVEDRDLEARLRRIDERTLASKRRAIVREHSRRAQAAIMNEHDAQLRDIVQRCVPALPYEMRIQLLCLAVYKNSHRCLDLLQEWHRCRSIAEGVQSCPLAEEMPPATTPQQPDDHEREADESDVECDDPTPPAPPQELPTLRPAAYMASANGQREALQRIITFHKSRCRCRGTSVDRMGLAAM</sequence>
<dbReference type="InterPro" id="IPR001810">
    <property type="entry name" value="F-box_dom"/>
</dbReference>
<evidence type="ECO:0000313" key="3">
    <source>
        <dbReference type="EMBL" id="QPB44265.1"/>
    </source>
</evidence>